<evidence type="ECO:0000313" key="1">
    <source>
        <dbReference type="EMBL" id="KAA6391019.1"/>
    </source>
</evidence>
<organism evidence="1 2">
    <name type="scientific">Streblomastix strix</name>
    <dbReference type="NCBI Taxonomy" id="222440"/>
    <lineage>
        <taxon>Eukaryota</taxon>
        <taxon>Metamonada</taxon>
        <taxon>Preaxostyla</taxon>
        <taxon>Oxymonadida</taxon>
        <taxon>Streblomastigidae</taxon>
        <taxon>Streblomastix</taxon>
    </lineage>
</organism>
<dbReference type="EMBL" id="SNRW01003022">
    <property type="protein sequence ID" value="KAA6391019.1"/>
    <property type="molecule type" value="Genomic_DNA"/>
</dbReference>
<gene>
    <name evidence="1" type="ORF">EZS28_013456</name>
</gene>
<accession>A0A5J4W9I2</accession>
<proteinExistence type="predicted"/>
<sequence>MYLIRFCASWIRKSFHDNENTTATHHLGMVGSRQLNPARAFIIMDISHPLFFKRQASASICEMRNPIMGLTQGGSGDDLNKYANDIAADYCIDRVRLSMKSYQSYSIPPNLLCFNKIQREYYVELKLISEAAPSDSILIKAIITYYYKELSYDYGFYQRR</sequence>
<dbReference type="AlphaFoldDB" id="A0A5J4W9I2"/>
<protein>
    <submittedName>
        <fullName evidence="1">Uncharacterized protein</fullName>
    </submittedName>
</protein>
<reference evidence="1 2" key="1">
    <citation type="submission" date="2019-03" db="EMBL/GenBank/DDBJ databases">
        <title>Single cell metagenomics reveals metabolic interactions within the superorganism composed of flagellate Streblomastix strix and complex community of Bacteroidetes bacteria on its surface.</title>
        <authorList>
            <person name="Treitli S.C."/>
            <person name="Kolisko M."/>
            <person name="Husnik F."/>
            <person name="Keeling P."/>
            <person name="Hampl V."/>
        </authorList>
    </citation>
    <scope>NUCLEOTIDE SEQUENCE [LARGE SCALE GENOMIC DNA]</scope>
    <source>
        <strain evidence="1">ST1C</strain>
    </source>
</reference>
<evidence type="ECO:0000313" key="2">
    <source>
        <dbReference type="Proteomes" id="UP000324800"/>
    </source>
</evidence>
<dbReference type="Proteomes" id="UP000324800">
    <property type="component" value="Unassembled WGS sequence"/>
</dbReference>
<name>A0A5J4W9I2_9EUKA</name>
<comment type="caution">
    <text evidence="1">The sequence shown here is derived from an EMBL/GenBank/DDBJ whole genome shotgun (WGS) entry which is preliminary data.</text>
</comment>